<organism evidence="5 6">
    <name type="scientific">Pirellula staleyi (strain ATCC 27377 / DSM 6068 / ICPB 4128)</name>
    <name type="common">Pirella staleyi</name>
    <dbReference type="NCBI Taxonomy" id="530564"/>
    <lineage>
        <taxon>Bacteria</taxon>
        <taxon>Pseudomonadati</taxon>
        <taxon>Planctomycetota</taxon>
        <taxon>Planctomycetia</taxon>
        <taxon>Pirellulales</taxon>
        <taxon>Pirellulaceae</taxon>
        <taxon>Pirellula</taxon>
    </lineage>
</organism>
<keyword evidence="6" id="KW-1185">Reference proteome</keyword>
<dbReference type="PANTHER" id="PTHR46388:SF2">
    <property type="entry name" value="NHL REPEAT-CONTAINING PROTEIN 2"/>
    <property type="match status" value="1"/>
</dbReference>
<reference evidence="5 6" key="1">
    <citation type="journal article" date="2009" name="Stand. Genomic Sci.">
        <title>Complete genome sequence of Pirellula staleyi type strain (ATCC 27377).</title>
        <authorList>
            <person name="Clum A."/>
            <person name="Tindall B.J."/>
            <person name="Sikorski J."/>
            <person name="Ivanova N."/>
            <person name="Mavrommatis K."/>
            <person name="Lucas S."/>
            <person name="Glavina del Rio T."/>
            <person name="Nolan M."/>
            <person name="Chen F."/>
            <person name="Tice H."/>
            <person name="Pitluck S."/>
            <person name="Cheng J.F."/>
            <person name="Chertkov O."/>
            <person name="Brettin T."/>
            <person name="Han C."/>
            <person name="Detter J.C."/>
            <person name="Kuske C."/>
            <person name="Bruce D."/>
            <person name="Goodwin L."/>
            <person name="Ovchinikova G."/>
            <person name="Pati A."/>
            <person name="Mikhailova N."/>
            <person name="Chen A."/>
            <person name="Palaniappan K."/>
            <person name="Land M."/>
            <person name="Hauser L."/>
            <person name="Chang Y.J."/>
            <person name="Jeffries C.D."/>
            <person name="Chain P."/>
            <person name="Rohde M."/>
            <person name="Goker M."/>
            <person name="Bristow J."/>
            <person name="Eisen J.A."/>
            <person name="Markowitz V."/>
            <person name="Hugenholtz P."/>
            <person name="Kyrpides N.C."/>
            <person name="Klenk H.P."/>
            <person name="Lapidus A."/>
        </authorList>
    </citation>
    <scope>NUCLEOTIDE SEQUENCE [LARGE SCALE GENOMIC DNA]</scope>
    <source>
        <strain evidence="6">ATCC 27377 / DSM 6068 / ICPB 4128</strain>
    </source>
</reference>
<evidence type="ECO:0000256" key="4">
    <source>
        <dbReference type="SAM" id="SignalP"/>
    </source>
</evidence>
<dbReference type="eggNOG" id="COG3391">
    <property type="taxonomic scope" value="Bacteria"/>
</dbReference>
<evidence type="ECO:0000313" key="6">
    <source>
        <dbReference type="Proteomes" id="UP000001887"/>
    </source>
</evidence>
<feature type="chain" id="PRO_5003036172" evidence="4">
    <location>
        <begin position="24"/>
        <end position="364"/>
    </location>
</feature>
<name>D2R2P6_PIRSD</name>
<dbReference type="OrthoDB" id="9799230at2"/>
<accession>D2R2P6</accession>
<dbReference type="PROSITE" id="PS51125">
    <property type="entry name" value="NHL"/>
    <property type="match status" value="2"/>
</dbReference>
<dbReference type="Pfam" id="PF01436">
    <property type="entry name" value="NHL"/>
    <property type="match status" value="3"/>
</dbReference>
<dbReference type="KEGG" id="psl:Psta_2215"/>
<feature type="repeat" description="NHL" evidence="2">
    <location>
        <begin position="163"/>
        <end position="193"/>
    </location>
</feature>
<dbReference type="InterPro" id="IPR011042">
    <property type="entry name" value="6-blade_b-propeller_TolB-like"/>
</dbReference>
<evidence type="ECO:0000256" key="1">
    <source>
        <dbReference type="ARBA" id="ARBA00022737"/>
    </source>
</evidence>
<feature type="repeat" description="NHL" evidence="2">
    <location>
        <begin position="263"/>
        <end position="306"/>
    </location>
</feature>
<proteinExistence type="predicted"/>
<dbReference type="AlphaFoldDB" id="D2R2P6"/>
<sequence length="364" mass="37758" precursor="true">MVKVTSLVLVLLGCLTLALTLEAGTIDTVAGTGKPADGPASGLGVETNVGDPFGVEIGPDGALYITEVRNHRVRRLDLKTGAMTTVAGSGKMGYAGDGGPATEALLNEPYEVRFDSHGNMIFVEMKNFVIRKVDAKTGIISTIAGSGKEGFAGDGGPAKEAVFSIPHSIALDADDNIYVCDLGNHRIRKIDAKTGLISTIAGNGGKTLPKEGKIDGTMSLLGPRAVCIDKNVMWIALREGHSVWKLNLATSELTHIAGTGKKGFSGDGGPAKDATFDGPKGVAVCPDGGVVVVDTENHVIRKIDVKAGTISTVPGHTPKKAGGDGDGGDATKATMNRPHGICVDKDGSIYIGDTLNHRVRRVRE</sequence>
<evidence type="ECO:0000313" key="5">
    <source>
        <dbReference type="EMBL" id="ADB16886.1"/>
    </source>
</evidence>
<evidence type="ECO:0000256" key="2">
    <source>
        <dbReference type="PROSITE-ProRule" id="PRU00504"/>
    </source>
</evidence>
<feature type="region of interest" description="Disordered" evidence="3">
    <location>
        <begin position="310"/>
        <end position="335"/>
    </location>
</feature>
<dbReference type="PANTHER" id="PTHR46388">
    <property type="entry name" value="NHL REPEAT-CONTAINING PROTEIN 2"/>
    <property type="match status" value="1"/>
</dbReference>
<protein>
    <submittedName>
        <fullName evidence="5">NHL repeat containing protein</fullName>
    </submittedName>
</protein>
<gene>
    <name evidence="5" type="ordered locus">Psta_2215</name>
</gene>
<dbReference type="STRING" id="530564.Psta_2215"/>
<dbReference type="SUPFAM" id="SSF101898">
    <property type="entry name" value="NHL repeat"/>
    <property type="match status" value="1"/>
</dbReference>
<keyword evidence="1" id="KW-0677">Repeat</keyword>
<dbReference type="HOGENOM" id="CLU_008645_1_0_0"/>
<keyword evidence="4" id="KW-0732">Signal</keyword>
<evidence type="ECO:0000256" key="3">
    <source>
        <dbReference type="SAM" id="MobiDB-lite"/>
    </source>
</evidence>
<dbReference type="Proteomes" id="UP000001887">
    <property type="component" value="Chromosome"/>
</dbReference>
<dbReference type="Gene3D" id="2.120.10.30">
    <property type="entry name" value="TolB, C-terminal domain"/>
    <property type="match status" value="3"/>
</dbReference>
<dbReference type="InterPro" id="IPR001258">
    <property type="entry name" value="NHL_repeat"/>
</dbReference>
<feature type="signal peptide" evidence="4">
    <location>
        <begin position="1"/>
        <end position="23"/>
    </location>
</feature>
<dbReference type="EMBL" id="CP001848">
    <property type="protein sequence ID" value="ADB16886.1"/>
    <property type="molecule type" value="Genomic_DNA"/>
</dbReference>